<dbReference type="Pfam" id="PF01381">
    <property type="entry name" value="HTH_3"/>
    <property type="match status" value="1"/>
</dbReference>
<dbReference type="GO" id="GO:0003677">
    <property type="term" value="F:DNA binding"/>
    <property type="evidence" value="ECO:0007669"/>
    <property type="project" value="InterPro"/>
</dbReference>
<sequence>MKVNNHEVGYRINSIRKDLGLNQEDFGKRISDAHKSLVSKWEKGQSLPNNERLKAIAEIGGISVNELLHGDFESYCYGIFDAVNAAEGYDSDRAYKEITDPGNKRAFYAKVFDYVKEYKYDYEDYDRICNLYKKSIANEVHGADYTNEGSFNYLQLELEKIKWGLRDYFYTPVVMNDTSDAVPGDEVTIAWGGIPREGADFEMYEKQEELITQTKIKLSDLEMDYKENEQ</sequence>
<gene>
    <name evidence="2" type="ORF">GX662_10315</name>
</gene>
<dbReference type="AlphaFoldDB" id="A0A847D7N1"/>
<evidence type="ECO:0000313" key="2">
    <source>
        <dbReference type="EMBL" id="NLD32628.1"/>
    </source>
</evidence>
<organism evidence="2 3">
    <name type="scientific">Trichococcus flocculiformis</name>
    <dbReference type="NCBI Taxonomy" id="82803"/>
    <lineage>
        <taxon>Bacteria</taxon>
        <taxon>Bacillati</taxon>
        <taxon>Bacillota</taxon>
        <taxon>Bacilli</taxon>
        <taxon>Lactobacillales</taxon>
        <taxon>Carnobacteriaceae</taxon>
        <taxon>Trichococcus</taxon>
    </lineage>
</organism>
<proteinExistence type="predicted"/>
<comment type="caution">
    <text evidence="2">The sequence shown here is derived from an EMBL/GenBank/DDBJ whole genome shotgun (WGS) entry which is preliminary data.</text>
</comment>
<accession>A0A847D7N1</accession>
<dbReference type="InterPro" id="IPR010982">
    <property type="entry name" value="Lambda_DNA-bd_dom_sf"/>
</dbReference>
<dbReference type="Proteomes" id="UP000589373">
    <property type="component" value="Unassembled WGS sequence"/>
</dbReference>
<dbReference type="SUPFAM" id="SSF47413">
    <property type="entry name" value="lambda repressor-like DNA-binding domains"/>
    <property type="match status" value="1"/>
</dbReference>
<dbReference type="SMART" id="SM00530">
    <property type="entry name" value="HTH_XRE"/>
    <property type="match status" value="1"/>
</dbReference>
<name>A0A847D7N1_9LACT</name>
<dbReference type="Gene3D" id="1.10.260.40">
    <property type="entry name" value="lambda repressor-like DNA-binding domains"/>
    <property type="match status" value="1"/>
</dbReference>
<dbReference type="InterPro" id="IPR001387">
    <property type="entry name" value="Cro/C1-type_HTH"/>
</dbReference>
<feature type="domain" description="HTH cro/C1-type" evidence="1">
    <location>
        <begin position="12"/>
        <end position="67"/>
    </location>
</feature>
<dbReference type="PROSITE" id="PS50943">
    <property type="entry name" value="HTH_CROC1"/>
    <property type="match status" value="1"/>
</dbReference>
<dbReference type="EMBL" id="JAAZCD010000231">
    <property type="protein sequence ID" value="NLD32628.1"/>
    <property type="molecule type" value="Genomic_DNA"/>
</dbReference>
<evidence type="ECO:0000259" key="1">
    <source>
        <dbReference type="PROSITE" id="PS50943"/>
    </source>
</evidence>
<dbReference type="CDD" id="cd00093">
    <property type="entry name" value="HTH_XRE"/>
    <property type="match status" value="1"/>
</dbReference>
<dbReference type="RefSeq" id="WP_276647416.1">
    <property type="nucleotide sequence ID" value="NZ_JAAZCD010000231.1"/>
</dbReference>
<evidence type="ECO:0000313" key="3">
    <source>
        <dbReference type="Proteomes" id="UP000589373"/>
    </source>
</evidence>
<reference evidence="2 3" key="1">
    <citation type="journal article" date="2020" name="Biotechnol. Biofuels">
        <title>New insights from the biogas microbiome by comprehensive genome-resolved metagenomics of nearly 1600 species originating from multiple anaerobic digesters.</title>
        <authorList>
            <person name="Campanaro S."/>
            <person name="Treu L."/>
            <person name="Rodriguez-R L.M."/>
            <person name="Kovalovszki A."/>
            <person name="Ziels R.M."/>
            <person name="Maus I."/>
            <person name="Zhu X."/>
            <person name="Kougias P.G."/>
            <person name="Basile A."/>
            <person name="Luo G."/>
            <person name="Schluter A."/>
            <person name="Konstantinidis K.T."/>
            <person name="Angelidaki I."/>
        </authorList>
    </citation>
    <scope>NUCLEOTIDE SEQUENCE [LARGE SCALE GENOMIC DNA]</scope>
    <source>
        <strain evidence="2">AS07pgkLD_105</strain>
    </source>
</reference>
<protein>
    <submittedName>
        <fullName evidence="2">Helix-turn-helix transcriptional regulator</fullName>
    </submittedName>
</protein>